<evidence type="ECO:0000313" key="2">
    <source>
        <dbReference type="Proteomes" id="UP001225906"/>
    </source>
</evidence>
<sequence length="504" mass="57008">MASTHFLINISAHQWQIFRWQGKKCCECRSFDQPAKQDQTLLAWLQSYPHSVVTLLTDLAEEHYHIEVLPHVRGQARKALLLRKLATWPPAAGFHAVTWLDSLQGLRREDRYLYTGVSMDMWQGALQLLQQHSIAVSGIYLQTTCLSGWVASLLPSATQVLCLHGAIQQCRLSYVYQGKLFFSRQLRLPEHMNEAVLMNEINQTRMYVQHQRWLSEGEQLELLCITEDPVLEGILSAAIVPADTKQHLVTPFSLFQRLGLPMPDVAISAMAWTAMHGMMHSQAANHATSELLFSACLQRVRGRLYWATISIAIIGMLGMLNMWQQQRLLQQSVTYQQPLNISVTDSPVGAFNDKDLPGMQALVDAAQTLVVAQRTPQHLMQALQQACTNMQAWQLHKVQWQYGPQEKGQPVASTGWQEQAWLDFVKREGISTEDAQQEWEMLLATLGAQPTFMQMTSGLVKPDMPEVSAEGDTRLPRKTVSVRRRLHVLLASSEAVEISVKRLP</sequence>
<keyword evidence="2" id="KW-1185">Reference proteome</keyword>
<evidence type="ECO:0008006" key="3">
    <source>
        <dbReference type="Google" id="ProtNLM"/>
    </source>
</evidence>
<proteinExistence type="predicted"/>
<reference evidence="2" key="1">
    <citation type="journal article" date="2019" name="Int. J. Syst. Evol. Microbiol.">
        <title>The Global Catalogue of Microorganisms (GCM) 10K type strain sequencing project: providing services to taxonomists for standard genome sequencing and annotation.</title>
        <authorList>
            <consortium name="The Broad Institute Genomics Platform"/>
            <consortium name="The Broad Institute Genome Sequencing Center for Infectious Disease"/>
            <person name="Wu L."/>
            <person name="Ma J."/>
        </authorList>
    </citation>
    <scope>NUCLEOTIDE SEQUENCE [LARGE SCALE GENOMIC DNA]</scope>
    <source>
        <strain evidence="2">VKM B-3159</strain>
    </source>
</reference>
<dbReference type="RefSeq" id="WP_306389585.1">
    <property type="nucleotide sequence ID" value="NZ_JAVCAP010000015.1"/>
</dbReference>
<name>A0ABT9JTI0_9PROT</name>
<gene>
    <name evidence="1" type="ORF">Q9291_08360</name>
</gene>
<dbReference type="EMBL" id="JAVCAP010000015">
    <property type="protein sequence ID" value="MDP8567862.1"/>
    <property type="molecule type" value="Genomic_DNA"/>
</dbReference>
<organism evidence="1 2">
    <name type="scientific">Methylophilus aquaticus</name>
    <dbReference type="NCBI Taxonomy" id="1971610"/>
    <lineage>
        <taxon>Bacteria</taxon>
        <taxon>Pseudomonadati</taxon>
        <taxon>Pseudomonadota</taxon>
        <taxon>Betaproteobacteria</taxon>
        <taxon>Nitrosomonadales</taxon>
        <taxon>Methylophilaceae</taxon>
        <taxon>Methylophilus</taxon>
    </lineage>
</organism>
<accession>A0ABT9JTI0</accession>
<evidence type="ECO:0000313" key="1">
    <source>
        <dbReference type="EMBL" id="MDP8567862.1"/>
    </source>
</evidence>
<dbReference type="Proteomes" id="UP001225906">
    <property type="component" value="Unassembled WGS sequence"/>
</dbReference>
<comment type="caution">
    <text evidence="1">The sequence shown here is derived from an EMBL/GenBank/DDBJ whole genome shotgun (WGS) entry which is preliminary data.</text>
</comment>
<protein>
    <recommendedName>
        <fullName evidence="3">GspL cytoplasmic actin-ATPase-like domain-containing protein</fullName>
    </recommendedName>
</protein>